<dbReference type="InterPro" id="IPR042242">
    <property type="entry name" value="RecO_C"/>
</dbReference>
<organism evidence="8 9">
    <name type="scientific">candidate division KSB3 bacterium</name>
    <dbReference type="NCBI Taxonomy" id="2044937"/>
    <lineage>
        <taxon>Bacteria</taxon>
        <taxon>candidate division KSB3</taxon>
    </lineage>
</organism>
<evidence type="ECO:0000313" key="8">
    <source>
        <dbReference type="EMBL" id="MBD3327255.1"/>
    </source>
</evidence>
<dbReference type="Proteomes" id="UP000649604">
    <property type="component" value="Unassembled WGS sequence"/>
</dbReference>
<dbReference type="Pfam" id="PF02565">
    <property type="entry name" value="RecO_C"/>
    <property type="match status" value="1"/>
</dbReference>
<comment type="similarity">
    <text evidence="1">Belongs to the RecO family.</text>
</comment>
<reference evidence="8" key="1">
    <citation type="submission" date="2019-11" db="EMBL/GenBank/DDBJ databases">
        <title>Microbial mats filling the niche in hypersaline microbial mats.</title>
        <authorList>
            <person name="Wong H.L."/>
            <person name="Macleod F.I."/>
            <person name="White R.A. III"/>
            <person name="Burns B.P."/>
        </authorList>
    </citation>
    <scope>NUCLEOTIDE SEQUENCE</scope>
    <source>
        <strain evidence="8">Rbin_158</strain>
    </source>
</reference>
<dbReference type="GO" id="GO:0006302">
    <property type="term" value="P:double-strand break repair"/>
    <property type="evidence" value="ECO:0007669"/>
    <property type="project" value="TreeGrafter"/>
</dbReference>
<evidence type="ECO:0000313" key="9">
    <source>
        <dbReference type="Proteomes" id="UP000649604"/>
    </source>
</evidence>
<keyword evidence="4" id="KW-0233">DNA recombination</keyword>
<dbReference type="GO" id="GO:0043590">
    <property type="term" value="C:bacterial nucleoid"/>
    <property type="evidence" value="ECO:0007669"/>
    <property type="project" value="TreeGrafter"/>
</dbReference>
<name>A0A9D5Q7U1_9BACT</name>
<dbReference type="InterPro" id="IPR012340">
    <property type="entry name" value="NA-bd_OB-fold"/>
</dbReference>
<dbReference type="InterPro" id="IPR022572">
    <property type="entry name" value="DNA_rep/recomb_RecO_N"/>
</dbReference>
<keyword evidence="5" id="KW-0234">DNA repair</keyword>
<feature type="non-terminal residue" evidence="8">
    <location>
        <position position="157"/>
    </location>
</feature>
<dbReference type="AlphaFoldDB" id="A0A9D5Q7U1"/>
<proteinExistence type="inferred from homology"/>
<dbReference type="PANTHER" id="PTHR33991">
    <property type="entry name" value="DNA REPAIR PROTEIN RECO"/>
    <property type="match status" value="1"/>
</dbReference>
<evidence type="ECO:0000256" key="1">
    <source>
        <dbReference type="ARBA" id="ARBA00007452"/>
    </source>
</evidence>
<evidence type="ECO:0000256" key="5">
    <source>
        <dbReference type="ARBA" id="ARBA00023204"/>
    </source>
</evidence>
<evidence type="ECO:0000256" key="3">
    <source>
        <dbReference type="ARBA" id="ARBA00022763"/>
    </source>
</evidence>
<evidence type="ECO:0000256" key="4">
    <source>
        <dbReference type="ARBA" id="ARBA00023172"/>
    </source>
</evidence>
<dbReference type="Gene3D" id="2.40.50.140">
    <property type="entry name" value="Nucleic acid-binding proteins"/>
    <property type="match status" value="1"/>
</dbReference>
<dbReference type="NCBIfam" id="TIGR00613">
    <property type="entry name" value="reco"/>
    <property type="match status" value="1"/>
</dbReference>
<protein>
    <recommendedName>
        <fullName evidence="2">DNA repair protein RecO</fullName>
    </recommendedName>
    <alternativeName>
        <fullName evidence="6">Recombination protein O</fullName>
    </alternativeName>
</protein>
<dbReference type="Pfam" id="PF11967">
    <property type="entry name" value="RecO_N"/>
    <property type="match status" value="1"/>
</dbReference>
<gene>
    <name evidence="8" type="primary">recO</name>
    <name evidence="8" type="ORF">GF339_21900</name>
</gene>
<feature type="domain" description="DNA replication/recombination mediator RecO N-terminal" evidence="7">
    <location>
        <begin position="1"/>
        <end position="66"/>
    </location>
</feature>
<comment type="caution">
    <text evidence="8">The sequence shown here is derived from an EMBL/GenBank/DDBJ whole genome shotgun (WGS) entry which is preliminary data.</text>
</comment>
<dbReference type="PANTHER" id="PTHR33991:SF1">
    <property type="entry name" value="DNA REPAIR PROTEIN RECO"/>
    <property type="match status" value="1"/>
</dbReference>
<accession>A0A9D5Q7U1</accession>
<dbReference type="SUPFAM" id="SSF57863">
    <property type="entry name" value="ArfGap/RecO-like zinc finger"/>
    <property type="match status" value="1"/>
</dbReference>
<dbReference type="InterPro" id="IPR037278">
    <property type="entry name" value="ARFGAP/RecO"/>
</dbReference>
<evidence type="ECO:0000256" key="2">
    <source>
        <dbReference type="ARBA" id="ARBA00021310"/>
    </source>
</evidence>
<evidence type="ECO:0000259" key="7">
    <source>
        <dbReference type="Pfam" id="PF11967"/>
    </source>
</evidence>
<sequence length="157" mass="18112">MAFKRTEAVVIKALDFRETDKIITFFSRDYGKMQGIARGIRKIQTKYSGKLDLFTRVHVIFFQKMEQPHEAHPLLRITQVDVVEVFPQVKTDFHKLIGASYIAEFLHKTFEDYDASHSSVYDLVCESLRALAHADQIRPILPAFEMKLLAHLGYAPV</sequence>
<keyword evidence="3" id="KW-0227">DNA damage</keyword>
<dbReference type="EMBL" id="WJJP01000712">
    <property type="protein sequence ID" value="MBD3327255.1"/>
    <property type="molecule type" value="Genomic_DNA"/>
</dbReference>
<dbReference type="SUPFAM" id="SSF50249">
    <property type="entry name" value="Nucleic acid-binding proteins"/>
    <property type="match status" value="1"/>
</dbReference>
<dbReference type="Gene3D" id="1.20.1440.120">
    <property type="entry name" value="Recombination protein O, C-terminal domain"/>
    <property type="match status" value="1"/>
</dbReference>
<evidence type="ECO:0000256" key="6">
    <source>
        <dbReference type="ARBA" id="ARBA00033409"/>
    </source>
</evidence>
<dbReference type="GO" id="GO:0006310">
    <property type="term" value="P:DNA recombination"/>
    <property type="evidence" value="ECO:0007669"/>
    <property type="project" value="UniProtKB-KW"/>
</dbReference>
<dbReference type="InterPro" id="IPR003717">
    <property type="entry name" value="RecO"/>
</dbReference>